<dbReference type="GO" id="GO:0071555">
    <property type="term" value="P:cell wall organization"/>
    <property type="evidence" value="ECO:0007669"/>
    <property type="project" value="TreeGrafter"/>
</dbReference>
<dbReference type="PROSITE" id="PS01348">
    <property type="entry name" value="MRAY_2"/>
    <property type="match status" value="1"/>
</dbReference>
<evidence type="ECO:0000256" key="5">
    <source>
        <dbReference type="ARBA" id="ARBA00022989"/>
    </source>
</evidence>
<comment type="subcellular location">
    <subcellularLocation>
        <location evidence="1">Membrane</location>
        <topology evidence="1">Multi-pass membrane protein</topology>
    </subcellularLocation>
</comment>
<feature type="transmembrane region" description="Helical" evidence="7">
    <location>
        <begin position="184"/>
        <end position="204"/>
    </location>
</feature>
<evidence type="ECO:0000256" key="1">
    <source>
        <dbReference type="ARBA" id="ARBA00004141"/>
    </source>
</evidence>
<dbReference type="InterPro" id="IPR003524">
    <property type="entry name" value="PNAcMuramoyl-5peptid_Trfase"/>
</dbReference>
<organism evidence="8">
    <name type="scientific">freshwater metagenome</name>
    <dbReference type="NCBI Taxonomy" id="449393"/>
    <lineage>
        <taxon>unclassified sequences</taxon>
        <taxon>metagenomes</taxon>
        <taxon>ecological metagenomes</taxon>
    </lineage>
</organism>
<feature type="transmembrane region" description="Helical" evidence="7">
    <location>
        <begin position="53"/>
        <end position="71"/>
    </location>
</feature>
<feature type="transmembrane region" description="Helical" evidence="7">
    <location>
        <begin position="242"/>
        <end position="261"/>
    </location>
</feature>
<dbReference type="InterPro" id="IPR000715">
    <property type="entry name" value="Glycosyl_transferase_4"/>
</dbReference>
<evidence type="ECO:0000256" key="4">
    <source>
        <dbReference type="ARBA" id="ARBA00022692"/>
    </source>
</evidence>
<feature type="transmembrane region" description="Helical" evidence="7">
    <location>
        <begin position="311"/>
        <end position="339"/>
    </location>
</feature>
<feature type="transmembrane region" description="Helical" evidence="7">
    <location>
        <begin position="83"/>
        <end position="99"/>
    </location>
</feature>
<name>A0A6J6GW55_9ZZZZ</name>
<evidence type="ECO:0000313" key="8">
    <source>
        <dbReference type="EMBL" id="CAB4605612.1"/>
    </source>
</evidence>
<keyword evidence="5 7" id="KW-1133">Transmembrane helix</keyword>
<feature type="transmembrane region" description="Helical" evidence="7">
    <location>
        <begin position="216"/>
        <end position="235"/>
    </location>
</feature>
<sequence length="352" mass="38151">MIAVLIAGAVSMLLSLFGTRRLITFFDNLGKGQPILGSEDHGPVHHMKKQGTATMGGLAILFSAFIGWLVAHLRGGIALSDQAMIMWAGVGILATMGFLDDYLKVRKSHNRGIFWKKKGYITFGLVVLVMTWLVLGTGVSETLSFTRFDLPGWELPKVVWVLWTAFMVWSTTNAVNVTDGLDGLAAGSALFGFLAFTVIAYWAFRNPDVYHLVNPLDLAVFSASLAGACGGFLWWNAAPARIFMGDVGALGIGAALGLLAVTTNTHLLLPIVCALNVMESGSVALQMTVFKASGRKKRLFRMSPVHHHFELLGWPETTVIIRFWIISGVFVAVALGIFIADFTNIADTFAGR</sequence>
<dbReference type="NCBIfam" id="TIGR00445">
    <property type="entry name" value="mraY"/>
    <property type="match status" value="1"/>
</dbReference>
<dbReference type="Pfam" id="PF00953">
    <property type="entry name" value="Glycos_transf_4"/>
    <property type="match status" value="1"/>
</dbReference>
<keyword evidence="4 7" id="KW-0812">Transmembrane</keyword>
<evidence type="ECO:0000256" key="3">
    <source>
        <dbReference type="ARBA" id="ARBA00022679"/>
    </source>
</evidence>
<dbReference type="HAMAP" id="MF_00038">
    <property type="entry name" value="MraY"/>
    <property type="match status" value="1"/>
</dbReference>
<proteinExistence type="inferred from homology"/>
<keyword evidence="3" id="KW-0808">Transferase</keyword>
<gene>
    <name evidence="8" type="ORF">UFOPK1874_00067</name>
</gene>
<dbReference type="EMBL" id="CAEZUX010000002">
    <property type="protein sequence ID" value="CAB4605612.1"/>
    <property type="molecule type" value="Genomic_DNA"/>
</dbReference>
<dbReference type="CDD" id="cd06852">
    <property type="entry name" value="GT_MraY"/>
    <property type="match status" value="1"/>
</dbReference>
<evidence type="ECO:0000256" key="6">
    <source>
        <dbReference type="ARBA" id="ARBA00023136"/>
    </source>
</evidence>
<protein>
    <submittedName>
        <fullName evidence="8">Unannotated protein</fullName>
    </submittedName>
</protein>
<dbReference type="AlphaFoldDB" id="A0A6J6GW55"/>
<evidence type="ECO:0000256" key="7">
    <source>
        <dbReference type="SAM" id="Phobius"/>
    </source>
</evidence>
<keyword evidence="6 7" id="KW-0472">Membrane</keyword>
<feature type="transmembrane region" description="Helical" evidence="7">
    <location>
        <begin position="6"/>
        <end position="23"/>
    </location>
</feature>
<dbReference type="PANTHER" id="PTHR22926">
    <property type="entry name" value="PHOSPHO-N-ACETYLMURAMOYL-PENTAPEPTIDE-TRANSFERASE"/>
    <property type="match status" value="1"/>
</dbReference>
<dbReference type="PANTHER" id="PTHR22926:SF5">
    <property type="entry name" value="PHOSPHO-N-ACETYLMURAMOYL-PENTAPEPTIDE-TRANSFERASE HOMOLOG"/>
    <property type="match status" value="1"/>
</dbReference>
<dbReference type="GO" id="GO:0005886">
    <property type="term" value="C:plasma membrane"/>
    <property type="evidence" value="ECO:0007669"/>
    <property type="project" value="TreeGrafter"/>
</dbReference>
<dbReference type="InterPro" id="IPR018480">
    <property type="entry name" value="PNAcMuramoyl-5peptid_Trfase_CS"/>
</dbReference>
<feature type="transmembrane region" description="Helical" evidence="7">
    <location>
        <begin position="120"/>
        <end position="138"/>
    </location>
</feature>
<comment type="similarity">
    <text evidence="2">Belongs to the glycosyltransferase 4 family. MraY subfamily.</text>
</comment>
<reference evidence="8" key="1">
    <citation type="submission" date="2020-05" db="EMBL/GenBank/DDBJ databases">
        <authorList>
            <person name="Chiriac C."/>
            <person name="Salcher M."/>
            <person name="Ghai R."/>
            <person name="Kavagutti S V."/>
        </authorList>
    </citation>
    <scope>NUCLEOTIDE SEQUENCE</scope>
</reference>
<evidence type="ECO:0000256" key="2">
    <source>
        <dbReference type="ARBA" id="ARBA00005583"/>
    </source>
</evidence>
<accession>A0A6J6GW55</accession>
<feature type="transmembrane region" description="Helical" evidence="7">
    <location>
        <begin position="158"/>
        <end position="177"/>
    </location>
</feature>
<dbReference type="GO" id="GO:0008963">
    <property type="term" value="F:phospho-N-acetylmuramoyl-pentapeptide-transferase activity"/>
    <property type="evidence" value="ECO:0007669"/>
    <property type="project" value="InterPro"/>
</dbReference>
<dbReference type="GO" id="GO:0044038">
    <property type="term" value="P:cell wall macromolecule biosynthetic process"/>
    <property type="evidence" value="ECO:0007669"/>
    <property type="project" value="TreeGrafter"/>
</dbReference>